<dbReference type="Proteomes" id="UP000539111">
    <property type="component" value="Unassembled WGS sequence"/>
</dbReference>
<dbReference type="PANTHER" id="PTHR43124">
    <property type="entry name" value="PURINE EFFLUX PUMP PBUE"/>
    <property type="match status" value="1"/>
</dbReference>
<dbReference type="InterPro" id="IPR036259">
    <property type="entry name" value="MFS_trans_sf"/>
</dbReference>
<protein>
    <submittedName>
        <fullName evidence="8">MFS family permease</fullName>
    </submittedName>
</protein>
<accession>A0A7Z0D3F0</accession>
<evidence type="ECO:0000256" key="6">
    <source>
        <dbReference type="SAM" id="Phobius"/>
    </source>
</evidence>
<proteinExistence type="predicted"/>
<keyword evidence="3 6" id="KW-0812">Transmembrane</keyword>
<evidence type="ECO:0000313" key="9">
    <source>
        <dbReference type="Proteomes" id="UP000539111"/>
    </source>
</evidence>
<gene>
    <name evidence="8" type="ORF">BJY26_002453</name>
</gene>
<feature type="transmembrane region" description="Helical" evidence="6">
    <location>
        <begin position="350"/>
        <end position="370"/>
    </location>
</feature>
<feature type="transmembrane region" description="Helical" evidence="6">
    <location>
        <begin position="254"/>
        <end position="277"/>
    </location>
</feature>
<feature type="transmembrane region" description="Helical" evidence="6">
    <location>
        <begin position="289"/>
        <end position="309"/>
    </location>
</feature>
<feature type="transmembrane region" description="Helical" evidence="6">
    <location>
        <begin position="49"/>
        <end position="70"/>
    </location>
</feature>
<organism evidence="8 9">
    <name type="scientific">Spelaeicoccus albus</name>
    <dbReference type="NCBI Taxonomy" id="1280376"/>
    <lineage>
        <taxon>Bacteria</taxon>
        <taxon>Bacillati</taxon>
        <taxon>Actinomycetota</taxon>
        <taxon>Actinomycetes</taxon>
        <taxon>Micrococcales</taxon>
        <taxon>Brevibacteriaceae</taxon>
        <taxon>Spelaeicoccus</taxon>
    </lineage>
</organism>
<dbReference type="Pfam" id="PF07690">
    <property type="entry name" value="MFS_1"/>
    <property type="match status" value="1"/>
</dbReference>
<evidence type="ECO:0000259" key="7">
    <source>
        <dbReference type="PROSITE" id="PS50850"/>
    </source>
</evidence>
<keyword evidence="9" id="KW-1185">Reference proteome</keyword>
<evidence type="ECO:0000256" key="2">
    <source>
        <dbReference type="ARBA" id="ARBA00022475"/>
    </source>
</evidence>
<dbReference type="PANTHER" id="PTHR43124:SF3">
    <property type="entry name" value="CHLORAMPHENICOL EFFLUX PUMP RV0191"/>
    <property type="match status" value="1"/>
</dbReference>
<dbReference type="PROSITE" id="PS50850">
    <property type="entry name" value="MFS"/>
    <property type="match status" value="1"/>
</dbReference>
<feature type="transmembrane region" description="Helical" evidence="6">
    <location>
        <begin position="225"/>
        <end position="248"/>
    </location>
</feature>
<keyword evidence="4 6" id="KW-1133">Transmembrane helix</keyword>
<feature type="transmembrane region" description="Helical" evidence="6">
    <location>
        <begin position="12"/>
        <end position="29"/>
    </location>
</feature>
<evidence type="ECO:0000256" key="3">
    <source>
        <dbReference type="ARBA" id="ARBA00022692"/>
    </source>
</evidence>
<keyword evidence="2" id="KW-1003">Cell membrane</keyword>
<keyword evidence="5 6" id="KW-0472">Membrane</keyword>
<feature type="transmembrane region" description="Helical" evidence="6">
    <location>
        <begin position="112"/>
        <end position="132"/>
    </location>
</feature>
<feature type="domain" description="Major facilitator superfamily (MFS) profile" evidence="7">
    <location>
        <begin position="16"/>
        <end position="416"/>
    </location>
</feature>
<dbReference type="SUPFAM" id="SSF103473">
    <property type="entry name" value="MFS general substrate transporter"/>
    <property type="match status" value="1"/>
</dbReference>
<dbReference type="GO" id="GO:0005886">
    <property type="term" value="C:plasma membrane"/>
    <property type="evidence" value="ECO:0007669"/>
    <property type="project" value="UniProtKB-SubCell"/>
</dbReference>
<dbReference type="EMBL" id="JACBZP010000001">
    <property type="protein sequence ID" value="NYI68147.1"/>
    <property type="molecule type" value="Genomic_DNA"/>
</dbReference>
<feature type="transmembrane region" description="Helical" evidence="6">
    <location>
        <begin position="171"/>
        <end position="190"/>
    </location>
</feature>
<evidence type="ECO:0000256" key="4">
    <source>
        <dbReference type="ARBA" id="ARBA00022989"/>
    </source>
</evidence>
<feature type="transmembrane region" description="Helical" evidence="6">
    <location>
        <begin position="390"/>
        <end position="411"/>
    </location>
</feature>
<evidence type="ECO:0000256" key="1">
    <source>
        <dbReference type="ARBA" id="ARBA00004651"/>
    </source>
</evidence>
<feature type="transmembrane region" description="Helical" evidence="6">
    <location>
        <begin position="315"/>
        <end position="338"/>
    </location>
</feature>
<dbReference type="CDD" id="cd06174">
    <property type="entry name" value="MFS"/>
    <property type="match status" value="1"/>
</dbReference>
<reference evidence="8 9" key="1">
    <citation type="submission" date="2020-07" db="EMBL/GenBank/DDBJ databases">
        <title>Sequencing the genomes of 1000 actinobacteria strains.</title>
        <authorList>
            <person name="Klenk H.-P."/>
        </authorList>
    </citation>
    <scope>NUCLEOTIDE SEQUENCE [LARGE SCALE GENOMIC DNA]</scope>
    <source>
        <strain evidence="8 9">DSM 26341</strain>
    </source>
</reference>
<comment type="caution">
    <text evidence="8">The sequence shown here is derived from an EMBL/GenBank/DDBJ whole genome shotgun (WGS) entry which is preliminary data.</text>
</comment>
<dbReference type="GO" id="GO:0022857">
    <property type="term" value="F:transmembrane transporter activity"/>
    <property type="evidence" value="ECO:0007669"/>
    <property type="project" value="InterPro"/>
</dbReference>
<evidence type="ECO:0000313" key="8">
    <source>
        <dbReference type="EMBL" id="NYI68147.1"/>
    </source>
</evidence>
<name>A0A7Z0D3F0_9MICO</name>
<dbReference type="InterPro" id="IPR050189">
    <property type="entry name" value="MFS_Efflux_Transporters"/>
</dbReference>
<evidence type="ECO:0000256" key="5">
    <source>
        <dbReference type="ARBA" id="ARBA00023136"/>
    </source>
</evidence>
<dbReference type="RefSeq" id="WP_237248955.1">
    <property type="nucleotide sequence ID" value="NZ_JACBZP010000001.1"/>
</dbReference>
<comment type="subcellular location">
    <subcellularLocation>
        <location evidence="1">Cell membrane</location>
        <topology evidence="1">Multi-pass membrane protein</topology>
    </subcellularLocation>
</comment>
<feature type="transmembrane region" description="Helical" evidence="6">
    <location>
        <begin position="82"/>
        <end position="100"/>
    </location>
</feature>
<dbReference type="InterPro" id="IPR020846">
    <property type="entry name" value="MFS_dom"/>
</dbReference>
<sequence length="440" mass="46519">MTSVQPGTRPAVRYTIWTIGVLAYMVAVLQRTSLGVAGIEATHRFDASASVLSMFMVIQLVVYAGLQIPVGIMLDRLGPRTLIVAGAVLMAGGQCVLGFADNVGVGIVGRLLVGAGDAFTFISVLRLVSVWFPASQAPIFTQLTGITGQIGQILSAYPFVWLLHGAGWSPAFFSAAGLSTVCAIVAFLVVRTPSRPRGDEPAPSLREIGRTVVATAKQPGTRLGFWTHFTTPFSGNVFVFLWGVPFLVSAQGLATSTASALLTLYAIGGMIAGPVLGKLVASHPLRRSWLVLTVVAATVAAWAVVLAWPGQAPPGLLVVLVLVLACAGPGSMIAFDFARTFNPPHRQGTASGMVNIGGFIASLIVMFLIGVVLDQLHRAFGGELYDLGHFKIAMCVQFVFFAIGTIGILLSRRKARAEMARAGVHVPPILQAIKRTYGRR</sequence>
<dbReference type="AlphaFoldDB" id="A0A7Z0D3F0"/>
<dbReference type="Gene3D" id="1.20.1250.20">
    <property type="entry name" value="MFS general substrate transporter like domains"/>
    <property type="match status" value="2"/>
</dbReference>
<dbReference type="InterPro" id="IPR011701">
    <property type="entry name" value="MFS"/>
</dbReference>